<dbReference type="EMBL" id="FQUU01000019">
    <property type="protein sequence ID" value="SHF80371.1"/>
    <property type="molecule type" value="Genomic_DNA"/>
</dbReference>
<evidence type="ECO:0000259" key="2">
    <source>
        <dbReference type="Pfam" id="PF07885"/>
    </source>
</evidence>
<feature type="transmembrane region" description="Helical" evidence="1">
    <location>
        <begin position="375"/>
        <end position="392"/>
    </location>
</feature>
<dbReference type="AlphaFoldDB" id="A0A1M5EMP4"/>
<feature type="transmembrane region" description="Helical" evidence="1">
    <location>
        <begin position="404"/>
        <end position="421"/>
    </location>
</feature>
<organism evidence="3 4">
    <name type="scientific">Flavisolibacter ginsengisoli DSM 18119</name>
    <dbReference type="NCBI Taxonomy" id="1121884"/>
    <lineage>
        <taxon>Bacteria</taxon>
        <taxon>Pseudomonadati</taxon>
        <taxon>Bacteroidota</taxon>
        <taxon>Chitinophagia</taxon>
        <taxon>Chitinophagales</taxon>
        <taxon>Chitinophagaceae</taxon>
        <taxon>Flavisolibacter</taxon>
    </lineage>
</organism>
<reference evidence="3 4" key="1">
    <citation type="submission" date="2016-11" db="EMBL/GenBank/DDBJ databases">
        <authorList>
            <person name="Jaros S."/>
            <person name="Januszkiewicz K."/>
            <person name="Wedrychowicz H."/>
        </authorList>
    </citation>
    <scope>NUCLEOTIDE SEQUENCE [LARGE SCALE GENOMIC DNA]</scope>
    <source>
        <strain evidence="3 4">DSM 18119</strain>
    </source>
</reference>
<keyword evidence="4" id="KW-1185">Reference proteome</keyword>
<accession>A0A1M5EMP4</accession>
<dbReference type="OrthoDB" id="1446073at2"/>
<keyword evidence="1" id="KW-0472">Membrane</keyword>
<dbReference type="SUPFAM" id="SSF81324">
    <property type="entry name" value="Voltage-gated potassium channels"/>
    <property type="match status" value="1"/>
</dbReference>
<evidence type="ECO:0000313" key="3">
    <source>
        <dbReference type="EMBL" id="SHF80371.1"/>
    </source>
</evidence>
<keyword evidence="1" id="KW-0812">Transmembrane</keyword>
<dbReference type="Gene3D" id="1.10.287.70">
    <property type="match status" value="1"/>
</dbReference>
<dbReference type="InterPro" id="IPR013099">
    <property type="entry name" value="K_chnl_dom"/>
</dbReference>
<dbReference type="STRING" id="1121884.SAMN02745131_03561"/>
<dbReference type="Proteomes" id="UP000184048">
    <property type="component" value="Unassembled WGS sequence"/>
</dbReference>
<feature type="domain" description="Potassium channel" evidence="2">
    <location>
        <begin position="382"/>
        <end position="453"/>
    </location>
</feature>
<sequence>MSEVAKIVHAPKVDPRILWQMSAEDFTAWRKEHDYPRIISVLKHRLSEFETWMEDQVVSDELLIQYSPSTFLKEDPIFIYKVLHDNKEEKDILLSKKYAINQNFFHNNLVKQRKDVVPYPIWYRHKFKKRPPGVSVNQRSGRSHVILSGLELLDVGNCQISHLFLGHRKLDFVNMSDLIINNCFNNASLELSFSSAYNLTIQGDLPFLDAYQTSFAEWISTKASNLKLLNGTFQRWRFIDCDINVFADNAVIQLWEVVGEYFDATITSTDVRDCTFKSSPIHYPIQLGRAKVYHANIKRLFSQLGKKGEASKHYYLEKAYERKTFLHVRENHREALLRKQSKLGKALVRLAFRFQYVQSAFLNLLWGYGERPARVFAISIATIFLFALAYCYLPDASGHTYHKFANALYYSMVTFTTLGYGDISQTTAGLKLLSGFEALLGMSFWGILIAGFTNNAKDY</sequence>
<keyword evidence="1" id="KW-1133">Transmembrane helix</keyword>
<protein>
    <submittedName>
        <fullName evidence="3">Ion channel</fullName>
    </submittedName>
</protein>
<feature type="transmembrane region" description="Helical" evidence="1">
    <location>
        <begin position="433"/>
        <end position="453"/>
    </location>
</feature>
<proteinExistence type="predicted"/>
<dbReference type="RefSeq" id="WP_072836687.1">
    <property type="nucleotide sequence ID" value="NZ_FQUU01000019.1"/>
</dbReference>
<name>A0A1M5EMP4_9BACT</name>
<evidence type="ECO:0000313" key="4">
    <source>
        <dbReference type="Proteomes" id="UP000184048"/>
    </source>
</evidence>
<gene>
    <name evidence="3" type="ORF">SAMN02745131_03561</name>
</gene>
<evidence type="ECO:0000256" key="1">
    <source>
        <dbReference type="SAM" id="Phobius"/>
    </source>
</evidence>
<dbReference type="Pfam" id="PF07885">
    <property type="entry name" value="Ion_trans_2"/>
    <property type="match status" value="1"/>
</dbReference>